<dbReference type="GO" id="GO:0070930">
    <property type="term" value="P:trans-translation-dependent protein tagging"/>
    <property type="evidence" value="ECO:0007669"/>
    <property type="project" value="TreeGrafter"/>
</dbReference>
<evidence type="ECO:0000256" key="4">
    <source>
        <dbReference type="SAM" id="MobiDB-lite"/>
    </source>
</evidence>
<sequence length="158" mass="18160">MKPKHKDVPPIARNRRAGHDYFIEKRIVAGLKLEGWEVKSLRAGKAELVDCYVKILHDEAYIIGARIDPLITAGTHDFHDPQRTRKLLLSRKEISDIRESVEVKGYTCLALDLHWDRHLVKCTLGIAKGKKNHDKREADKVRDMDREARAASKTERMA</sequence>
<gene>
    <name evidence="3" type="primary">smpB</name>
    <name evidence="5" type="ORF">HNP46_005808</name>
</gene>
<evidence type="ECO:0000313" key="6">
    <source>
        <dbReference type="Proteomes" id="UP000566995"/>
    </source>
</evidence>
<evidence type="ECO:0000313" key="5">
    <source>
        <dbReference type="EMBL" id="MBB4866901.1"/>
    </source>
</evidence>
<comment type="caution">
    <text evidence="5">The sequence shown here is derived from an EMBL/GenBank/DDBJ whole genome shotgun (WGS) entry which is preliminary data.</text>
</comment>
<protein>
    <recommendedName>
        <fullName evidence="3">SsrA-binding protein</fullName>
    </recommendedName>
    <alternativeName>
        <fullName evidence="3">Small protein B</fullName>
    </alternativeName>
</protein>
<feature type="compositionally biased region" description="Basic and acidic residues" evidence="4">
    <location>
        <begin position="134"/>
        <end position="158"/>
    </location>
</feature>
<feature type="region of interest" description="Disordered" evidence="4">
    <location>
        <begin position="133"/>
        <end position="158"/>
    </location>
</feature>
<proteinExistence type="inferred from homology"/>
<dbReference type="Proteomes" id="UP000566995">
    <property type="component" value="Unassembled WGS sequence"/>
</dbReference>
<dbReference type="SUPFAM" id="SSF74982">
    <property type="entry name" value="Small protein B (SmpB)"/>
    <property type="match status" value="1"/>
</dbReference>
<dbReference type="PROSITE" id="PS01317">
    <property type="entry name" value="SSRP"/>
    <property type="match status" value="1"/>
</dbReference>
<dbReference type="PANTHER" id="PTHR30308:SF2">
    <property type="entry name" value="SSRA-BINDING PROTEIN"/>
    <property type="match status" value="1"/>
</dbReference>
<keyword evidence="2 3" id="KW-0694">RNA-binding</keyword>
<name>A0A7W7P3Q3_PSENT</name>
<dbReference type="NCBIfam" id="NF003843">
    <property type="entry name" value="PRK05422.1"/>
    <property type="match status" value="1"/>
</dbReference>
<dbReference type="InterPro" id="IPR023620">
    <property type="entry name" value="SmpB"/>
</dbReference>
<evidence type="ECO:0000256" key="1">
    <source>
        <dbReference type="ARBA" id="ARBA00022490"/>
    </source>
</evidence>
<evidence type="ECO:0000256" key="2">
    <source>
        <dbReference type="ARBA" id="ARBA00022884"/>
    </source>
</evidence>
<dbReference type="GO" id="GO:0070929">
    <property type="term" value="P:trans-translation"/>
    <property type="evidence" value="ECO:0007669"/>
    <property type="project" value="UniProtKB-UniRule"/>
</dbReference>
<dbReference type="GO" id="GO:0003723">
    <property type="term" value="F:RNA binding"/>
    <property type="evidence" value="ECO:0007669"/>
    <property type="project" value="UniProtKB-UniRule"/>
</dbReference>
<evidence type="ECO:0000256" key="3">
    <source>
        <dbReference type="HAMAP-Rule" id="MF_00023"/>
    </source>
</evidence>
<dbReference type="NCBIfam" id="TIGR00086">
    <property type="entry name" value="smpB"/>
    <property type="match status" value="1"/>
</dbReference>
<comment type="similarity">
    <text evidence="3">Belongs to the SmpB family.</text>
</comment>
<dbReference type="EMBL" id="JACHLI010000032">
    <property type="protein sequence ID" value="MBB4866901.1"/>
    <property type="molecule type" value="Genomic_DNA"/>
</dbReference>
<dbReference type="Gene3D" id="2.40.280.10">
    <property type="match status" value="1"/>
</dbReference>
<accession>A0A7W7P3Q3</accession>
<keyword evidence="1 3" id="KW-0963">Cytoplasm</keyword>
<dbReference type="InterPro" id="IPR000037">
    <property type="entry name" value="SsrA-bd_prot"/>
</dbReference>
<comment type="function">
    <text evidence="3">Required for rescue of stalled ribosomes mediated by trans-translation. Binds to transfer-messenger RNA (tmRNA), required for stable association of tmRNA with ribosomes. tmRNA and SmpB together mimic tRNA shape, replacing the anticodon stem-loop with SmpB. tmRNA is encoded by the ssrA gene; the 2 termini fold to resemble tRNA(Ala) and it encodes a 'tag peptide', a short internal open reading frame. During trans-translation Ala-aminoacylated tmRNA acts like a tRNA, entering the A-site of stalled ribosomes, displacing the stalled mRNA. The ribosome then switches to translate the ORF on the tmRNA; the nascent peptide is terminated with the 'tag peptide' encoded by the tmRNA and targeted for degradation. The ribosome is freed to recommence translation, which seems to be the essential function of trans-translation.</text>
</comment>
<comment type="subcellular location">
    <subcellularLocation>
        <location evidence="3">Cytoplasm</location>
    </subcellularLocation>
    <text evidence="3">The tmRNA-SmpB complex associates with stalled 70S ribosomes.</text>
</comment>
<dbReference type="InterPro" id="IPR020081">
    <property type="entry name" value="SsrA-bd_prot_CS"/>
</dbReference>
<dbReference type="CDD" id="cd09294">
    <property type="entry name" value="SmpB"/>
    <property type="match status" value="1"/>
</dbReference>
<dbReference type="GO" id="GO:0005829">
    <property type="term" value="C:cytosol"/>
    <property type="evidence" value="ECO:0007669"/>
    <property type="project" value="TreeGrafter"/>
</dbReference>
<dbReference type="HAMAP" id="MF_00023">
    <property type="entry name" value="SmpB"/>
    <property type="match status" value="1"/>
</dbReference>
<reference evidence="5 6" key="1">
    <citation type="submission" date="2020-08" db="EMBL/GenBank/DDBJ databases">
        <title>Functional genomics of gut bacteria from endangered species of beetles.</title>
        <authorList>
            <person name="Carlos-Shanley C."/>
        </authorList>
    </citation>
    <scope>NUCLEOTIDE SEQUENCE [LARGE SCALE GENOMIC DNA]</scope>
    <source>
        <strain evidence="5 6">S00179</strain>
    </source>
</reference>
<dbReference type="PANTHER" id="PTHR30308">
    <property type="entry name" value="TMRNA-BINDING COMPONENT OF TRANS-TRANSLATION TAGGING COMPLEX"/>
    <property type="match status" value="1"/>
</dbReference>
<organism evidence="5 6">
    <name type="scientific">Pseudomonas nitroreducens</name>
    <dbReference type="NCBI Taxonomy" id="46680"/>
    <lineage>
        <taxon>Bacteria</taxon>
        <taxon>Pseudomonadati</taxon>
        <taxon>Pseudomonadota</taxon>
        <taxon>Gammaproteobacteria</taxon>
        <taxon>Pseudomonadales</taxon>
        <taxon>Pseudomonadaceae</taxon>
        <taxon>Pseudomonas</taxon>
    </lineage>
</organism>
<dbReference type="Pfam" id="PF01668">
    <property type="entry name" value="SmpB"/>
    <property type="match status" value="1"/>
</dbReference>
<dbReference type="AlphaFoldDB" id="A0A7W7P3Q3"/>